<dbReference type="SUPFAM" id="SSF49373">
    <property type="entry name" value="Invasin/intimin cell-adhesion fragments"/>
    <property type="match status" value="1"/>
</dbReference>
<gene>
    <name evidence="3" type="ORF">UC8_21640</name>
</gene>
<feature type="domain" description="BIG2" evidence="2">
    <location>
        <begin position="953"/>
        <end position="1036"/>
    </location>
</feature>
<dbReference type="PANTHER" id="PTHR35889:SF3">
    <property type="entry name" value="F-BOX DOMAIN-CONTAINING PROTEIN"/>
    <property type="match status" value="1"/>
</dbReference>
<feature type="signal peptide" evidence="1">
    <location>
        <begin position="1"/>
        <end position="24"/>
    </location>
</feature>
<dbReference type="Pfam" id="PF07587">
    <property type="entry name" value="PSD1"/>
    <property type="match status" value="1"/>
</dbReference>
<dbReference type="RefSeq" id="WP_068141272.1">
    <property type="nucleotide sequence ID" value="NZ_CP042914.1"/>
</dbReference>
<name>A0A5B9QMF0_9BACT</name>
<dbReference type="InterPro" id="IPR022655">
    <property type="entry name" value="DUF1553"/>
</dbReference>
<proteinExistence type="predicted"/>
<dbReference type="Gene3D" id="2.60.120.380">
    <property type="match status" value="2"/>
</dbReference>
<feature type="domain" description="BIG2" evidence="2">
    <location>
        <begin position="754"/>
        <end position="835"/>
    </location>
</feature>
<sequence length="1540" mass="168359" precursor="true">MHTRTLAGFITAAFLLVISPLATAAVTDVQPRSVRPSETTRLTFTGKGLDASLRAVSNRPDVKLQVESAEADKAIVVLTLPETTPPGPLGIWTATAAGPSAPLLLLVDDLPTIADAGNNHTPETAQAIPPHTAVDGISDGAKSDFYKISVAAGQRVAVEVLTQALESKMDPLLNVLDMAGNRLASADDDAVGPDCRCSVTFETAGDYLLEVRENSYAAGGRYHLRVGDFPLLEHAFPLAVQADQPVKLQFETSDGVPAEAIDVAFPAGSTNSQTNVAARISGGQASAWVPLRIQGTNQFVEPETKPEKAAAISFPIGISGRLSEPQQSDQYAVQGVKGAALRFQSRTRSLGCATLLKMRLLNAQGQPVAETKVTNDDEWAFDFTFPDDGVYQLQVSDLLGRSGTGFGYWIDLAPAGSFALVLKPDAKAPESFPIEPVHGATAIDVQVQRFGYDGAIDLSLSPAIPGLHILNPRIPAKAAEAKVYITADDKWAAQDLALVSILGQAVDQPDNQARLNSLALRRVKTPHVPFPDDWKDGLIQLAAVPARDPYAALESPTPLSFASPLKQFATTLQLKRINAEFKAAVTVLPHALPAGWNLTVKADKDAYAATLTRSGDANETIPQLPLLVYSQFQGRGRIDRVDLPVEWFDPLTVQLESDQPLIAGQKTKRTIKVQRLGDDPQPVTITWSNLPTGVTAPNPLTIAADQDQIEFELEAAADVAAAQNLVLEFQAASKFQGTDFTVPGQSAPLTVIAAPQQVEVQPAAFTFTDIKDRTQLVVTGLDANQTPRDWTHDATLTSANPEIAEVRGTVVYPKANGETQIVVQIGSHSQTIPVQVTDLENKRRTDFESEVLVALSQAGCNAGACHGSPSGKGMFRLSLRAFDKELDEFTLIREDYGRRLNRLDPEQSLLLLKPTMKVAHGGGKQLREQDPAYAVLKDWIAEGAQPDPAETPRCVRLEVYPSEKRVLTLGTGGQQLAVIAHFADGSQRDVTHLAAYETSNTSVATVDTAGLVSAQGRGEAVILVRFLEHIESAPVMFVQQVPGFQWAAPPAKNYVDELVNAKLQQLQYLPSETCSDAEFVRRVYLDVIGILPTVAESKAFLENPAENKRALLIDELLEREEYAKFWALKWGDLLKMTRKLVGDEGVYKYHRWVEDSLRTNQPYDEFARELLTAGGSTLSNPPANFYRTATDMNECVETISQVFLGARLQCAKCHNHPFERWTQDNYYGLGAFFNRLERRKTQRPGEMFIWTSSSGEVTQPRTGEKMQPWLPQQGSLEIANDLDRRHKFAEWLVDENNPYFARIEANRLWSHLFARGIVDPIDDFRDSNPPANAPLLDALAEDFVAHGFDRKHLLRTILNSNTYHASFQANTFNEQDTTYFSHHTPRLLSAEQLLDALNHITGLPQTLGKLPAGTKATHLPAPDVVKVEFLKVFGQPERSTVCACERTEDSNLGMAIELFNGNTVHAKLRDPNNRFRRALAAGQSIEQALDDLYRAAVCRPPSEAERAAALAHCKTREDAAAGLEDVCWALLNTDEFLFQH</sequence>
<protein>
    <submittedName>
        <fullName evidence="3">Bacterial Ig-like domain (Group 2)</fullName>
    </submittedName>
</protein>
<organism evidence="3 4">
    <name type="scientific">Roseimaritima ulvae</name>
    <dbReference type="NCBI Taxonomy" id="980254"/>
    <lineage>
        <taxon>Bacteria</taxon>
        <taxon>Pseudomonadati</taxon>
        <taxon>Planctomycetota</taxon>
        <taxon>Planctomycetia</taxon>
        <taxon>Pirellulales</taxon>
        <taxon>Pirellulaceae</taxon>
        <taxon>Roseimaritima</taxon>
    </lineage>
</organism>
<dbReference type="InterPro" id="IPR011444">
    <property type="entry name" value="DUF1549"/>
</dbReference>
<feature type="chain" id="PRO_5022955119" evidence="1">
    <location>
        <begin position="25"/>
        <end position="1540"/>
    </location>
</feature>
<reference evidence="3 4" key="1">
    <citation type="submission" date="2019-08" db="EMBL/GenBank/DDBJ databases">
        <title>Deep-cultivation of Planctomycetes and their phenomic and genomic characterization uncovers novel biology.</title>
        <authorList>
            <person name="Wiegand S."/>
            <person name="Jogler M."/>
            <person name="Boedeker C."/>
            <person name="Pinto D."/>
            <person name="Vollmers J."/>
            <person name="Rivas-Marin E."/>
            <person name="Kohn T."/>
            <person name="Peeters S.H."/>
            <person name="Heuer A."/>
            <person name="Rast P."/>
            <person name="Oberbeckmann S."/>
            <person name="Bunk B."/>
            <person name="Jeske O."/>
            <person name="Meyerdierks A."/>
            <person name="Storesund J.E."/>
            <person name="Kallscheuer N."/>
            <person name="Luecker S."/>
            <person name="Lage O.M."/>
            <person name="Pohl T."/>
            <person name="Merkel B.J."/>
            <person name="Hornburger P."/>
            <person name="Mueller R.-W."/>
            <person name="Bruemmer F."/>
            <person name="Labrenz M."/>
            <person name="Spormann A.M."/>
            <person name="Op den Camp H."/>
            <person name="Overmann J."/>
            <person name="Amann R."/>
            <person name="Jetten M.S.M."/>
            <person name="Mascher T."/>
            <person name="Medema M.H."/>
            <person name="Devos D.P."/>
            <person name="Kaster A.-K."/>
            <person name="Ovreas L."/>
            <person name="Rohde M."/>
            <person name="Galperin M.Y."/>
            <person name="Jogler C."/>
        </authorList>
    </citation>
    <scope>NUCLEOTIDE SEQUENCE [LARGE SCALE GENOMIC DNA]</scope>
    <source>
        <strain evidence="3 4">UC8</strain>
    </source>
</reference>
<evidence type="ECO:0000259" key="2">
    <source>
        <dbReference type="SMART" id="SM00635"/>
    </source>
</evidence>
<keyword evidence="4" id="KW-1185">Reference proteome</keyword>
<dbReference type="InterPro" id="IPR003343">
    <property type="entry name" value="Big_2"/>
</dbReference>
<evidence type="ECO:0000256" key="1">
    <source>
        <dbReference type="SAM" id="SignalP"/>
    </source>
</evidence>
<dbReference type="SMART" id="SM00635">
    <property type="entry name" value="BID_2"/>
    <property type="match status" value="2"/>
</dbReference>
<dbReference type="OrthoDB" id="219271at2"/>
<evidence type="ECO:0000313" key="3">
    <source>
        <dbReference type="EMBL" id="QEG40158.1"/>
    </source>
</evidence>
<accession>A0A5B9QMF0</accession>
<dbReference type="EMBL" id="CP042914">
    <property type="protein sequence ID" value="QEG40158.1"/>
    <property type="molecule type" value="Genomic_DNA"/>
</dbReference>
<dbReference type="Pfam" id="PF07583">
    <property type="entry name" value="PSCyt2"/>
    <property type="match status" value="1"/>
</dbReference>
<dbReference type="InterPro" id="IPR008964">
    <property type="entry name" value="Invasin/intimin_cell_adhesion"/>
</dbReference>
<dbReference type="Gene3D" id="2.60.40.1080">
    <property type="match status" value="2"/>
</dbReference>
<dbReference type="KEGG" id="rul:UC8_21640"/>
<evidence type="ECO:0000313" key="4">
    <source>
        <dbReference type="Proteomes" id="UP000325286"/>
    </source>
</evidence>
<dbReference type="Proteomes" id="UP000325286">
    <property type="component" value="Chromosome"/>
</dbReference>
<keyword evidence="1" id="KW-0732">Signal</keyword>
<dbReference type="PANTHER" id="PTHR35889">
    <property type="entry name" value="CYCLOINULO-OLIGOSACCHARIDE FRUCTANOTRANSFERASE-RELATED"/>
    <property type="match status" value="1"/>
</dbReference>